<dbReference type="Proteomes" id="UP001168821">
    <property type="component" value="Unassembled WGS sequence"/>
</dbReference>
<comment type="similarity">
    <text evidence="1">Belongs to the sulfotransferase 1 family.</text>
</comment>
<gene>
    <name evidence="4" type="ORF">Zmor_014073</name>
</gene>
<dbReference type="GO" id="GO:0008146">
    <property type="term" value="F:sulfotransferase activity"/>
    <property type="evidence" value="ECO:0007669"/>
    <property type="project" value="InterPro"/>
</dbReference>
<accession>A0AA38MG87</accession>
<evidence type="ECO:0000313" key="5">
    <source>
        <dbReference type="Proteomes" id="UP001168821"/>
    </source>
</evidence>
<keyword evidence="5" id="KW-1185">Reference proteome</keyword>
<dbReference type="SUPFAM" id="SSF52540">
    <property type="entry name" value="P-loop containing nucleoside triphosphate hydrolases"/>
    <property type="match status" value="1"/>
</dbReference>
<protein>
    <recommendedName>
        <fullName evidence="3">Sulfotransferase domain-containing protein</fullName>
    </recommendedName>
</protein>
<dbReference type="EMBL" id="JALNTZ010000004">
    <property type="protein sequence ID" value="KAJ3654921.1"/>
    <property type="molecule type" value="Genomic_DNA"/>
</dbReference>
<dbReference type="InterPro" id="IPR027417">
    <property type="entry name" value="P-loop_NTPase"/>
</dbReference>
<dbReference type="PANTHER" id="PTHR11783">
    <property type="entry name" value="SULFOTRANSFERASE SULT"/>
    <property type="match status" value="1"/>
</dbReference>
<evidence type="ECO:0000259" key="3">
    <source>
        <dbReference type="Pfam" id="PF00685"/>
    </source>
</evidence>
<comment type="caution">
    <text evidence="4">The sequence shown here is derived from an EMBL/GenBank/DDBJ whole genome shotgun (WGS) entry which is preliminary data.</text>
</comment>
<dbReference type="Gene3D" id="3.40.50.300">
    <property type="entry name" value="P-loop containing nucleotide triphosphate hydrolases"/>
    <property type="match status" value="1"/>
</dbReference>
<sequence length="323" mass="38010">MDFAQVPPEEELNRLLQKTFTRTVRKGYTVVDNFILPERYHEMKKDINEFEVYDTDLWICGFPKTGTTWISEIAWLILNNFDYEQAKIPDYKRTRMIEFSMLFDIKKEVLFGGEEYEMDSIGHAKSQNHPRTIKSHLPFKLLPQQISGNTVQPKIIYTARNTMDTCISYFHHCKGYEGFTGTFEEFSKLFLFDKVNYGPYYKHVLQFWELRHKPNIFFVTYEEMKNDITGIIQKVAKFLGKTVSKEDVKRLQEHVSFDSMKKNPAVNKEFVNKHIEATTGKKDVIFIREGKSGGYKNVMSQELIAQFCYWTDKRLQGSGLNLL</sequence>
<evidence type="ECO:0000256" key="1">
    <source>
        <dbReference type="ARBA" id="ARBA00005771"/>
    </source>
</evidence>
<organism evidence="4 5">
    <name type="scientific">Zophobas morio</name>
    <dbReference type="NCBI Taxonomy" id="2755281"/>
    <lineage>
        <taxon>Eukaryota</taxon>
        <taxon>Metazoa</taxon>
        <taxon>Ecdysozoa</taxon>
        <taxon>Arthropoda</taxon>
        <taxon>Hexapoda</taxon>
        <taxon>Insecta</taxon>
        <taxon>Pterygota</taxon>
        <taxon>Neoptera</taxon>
        <taxon>Endopterygota</taxon>
        <taxon>Coleoptera</taxon>
        <taxon>Polyphaga</taxon>
        <taxon>Cucujiformia</taxon>
        <taxon>Tenebrionidae</taxon>
        <taxon>Zophobas</taxon>
    </lineage>
</organism>
<reference evidence="4" key="1">
    <citation type="journal article" date="2023" name="G3 (Bethesda)">
        <title>Whole genome assemblies of Zophobas morio and Tenebrio molitor.</title>
        <authorList>
            <person name="Kaur S."/>
            <person name="Stinson S.A."/>
            <person name="diCenzo G.C."/>
        </authorList>
    </citation>
    <scope>NUCLEOTIDE SEQUENCE</scope>
    <source>
        <strain evidence="4">QUZm001</strain>
    </source>
</reference>
<keyword evidence="2" id="KW-0808">Transferase</keyword>
<name>A0AA38MG87_9CUCU</name>
<dbReference type="Pfam" id="PF00685">
    <property type="entry name" value="Sulfotransfer_1"/>
    <property type="match status" value="1"/>
</dbReference>
<dbReference type="AlphaFoldDB" id="A0AA38MG87"/>
<dbReference type="InterPro" id="IPR000863">
    <property type="entry name" value="Sulfotransferase_dom"/>
</dbReference>
<proteinExistence type="inferred from homology"/>
<feature type="domain" description="Sulfotransferase" evidence="3">
    <location>
        <begin position="54"/>
        <end position="319"/>
    </location>
</feature>
<evidence type="ECO:0000313" key="4">
    <source>
        <dbReference type="EMBL" id="KAJ3654921.1"/>
    </source>
</evidence>
<evidence type="ECO:0000256" key="2">
    <source>
        <dbReference type="ARBA" id="ARBA00022679"/>
    </source>
</evidence>